<dbReference type="AlphaFoldDB" id="A0ABD1M358"/>
<gene>
    <name evidence="1" type="ORF">Fmac_017732</name>
</gene>
<accession>A0ABD1M358</accession>
<dbReference type="EMBL" id="JBGMDY010000006">
    <property type="protein sequence ID" value="KAL2330151.1"/>
    <property type="molecule type" value="Genomic_DNA"/>
</dbReference>
<reference evidence="1 2" key="1">
    <citation type="submission" date="2024-08" db="EMBL/GenBank/DDBJ databases">
        <title>Insights into the chromosomal genome structure of Flemingia macrophylla.</title>
        <authorList>
            <person name="Ding Y."/>
            <person name="Zhao Y."/>
            <person name="Bi W."/>
            <person name="Wu M."/>
            <person name="Zhao G."/>
            <person name="Gong Y."/>
            <person name="Li W."/>
            <person name="Zhang P."/>
        </authorList>
    </citation>
    <scope>NUCLEOTIDE SEQUENCE [LARGE SCALE GENOMIC DNA]</scope>
    <source>
        <strain evidence="1">DYQJB</strain>
        <tissue evidence="1">Leaf</tissue>
    </source>
</reference>
<protein>
    <submittedName>
        <fullName evidence="1">Uncharacterized protein</fullName>
    </submittedName>
</protein>
<sequence>MLVVGYYKDHSGGMQTELARNRSEKKNQLALKVRQERLLWVDLAGVCMLASLLARGPRIRVGQVWLGLI</sequence>
<evidence type="ECO:0000313" key="2">
    <source>
        <dbReference type="Proteomes" id="UP001603857"/>
    </source>
</evidence>
<keyword evidence="2" id="KW-1185">Reference proteome</keyword>
<comment type="caution">
    <text evidence="1">The sequence shown here is derived from an EMBL/GenBank/DDBJ whole genome shotgun (WGS) entry which is preliminary data.</text>
</comment>
<proteinExistence type="predicted"/>
<name>A0ABD1M358_9FABA</name>
<evidence type="ECO:0000313" key="1">
    <source>
        <dbReference type="EMBL" id="KAL2330151.1"/>
    </source>
</evidence>
<dbReference type="Proteomes" id="UP001603857">
    <property type="component" value="Unassembled WGS sequence"/>
</dbReference>
<organism evidence="1 2">
    <name type="scientific">Flemingia macrophylla</name>
    <dbReference type="NCBI Taxonomy" id="520843"/>
    <lineage>
        <taxon>Eukaryota</taxon>
        <taxon>Viridiplantae</taxon>
        <taxon>Streptophyta</taxon>
        <taxon>Embryophyta</taxon>
        <taxon>Tracheophyta</taxon>
        <taxon>Spermatophyta</taxon>
        <taxon>Magnoliopsida</taxon>
        <taxon>eudicotyledons</taxon>
        <taxon>Gunneridae</taxon>
        <taxon>Pentapetalae</taxon>
        <taxon>rosids</taxon>
        <taxon>fabids</taxon>
        <taxon>Fabales</taxon>
        <taxon>Fabaceae</taxon>
        <taxon>Papilionoideae</taxon>
        <taxon>50 kb inversion clade</taxon>
        <taxon>NPAAA clade</taxon>
        <taxon>indigoferoid/millettioid clade</taxon>
        <taxon>Phaseoleae</taxon>
        <taxon>Flemingia</taxon>
    </lineage>
</organism>